<dbReference type="AlphaFoldDB" id="A0A3B1C8D5"/>
<name>A0A3B1C8D5_9ZZZZ</name>
<dbReference type="EMBL" id="UOGD01000159">
    <property type="protein sequence ID" value="VAX20148.1"/>
    <property type="molecule type" value="Genomic_DNA"/>
</dbReference>
<dbReference type="InterPro" id="IPR036265">
    <property type="entry name" value="HIT-like_sf"/>
</dbReference>
<dbReference type="InterPro" id="IPR058865">
    <property type="entry name" value="GDPGP1_C"/>
</dbReference>
<proteinExistence type="predicted"/>
<protein>
    <recommendedName>
        <fullName evidence="4">GDP-D-glucose phosphorylase 1</fullName>
        <ecNumber evidence="3">2.7.7.78</ecNumber>
    </recommendedName>
</protein>
<feature type="domain" description="DUF4922" evidence="5">
    <location>
        <begin position="28"/>
        <end position="174"/>
    </location>
</feature>
<dbReference type="GO" id="GO:0005085">
    <property type="term" value="F:guanyl-nucleotide exchange factor activity"/>
    <property type="evidence" value="ECO:0007669"/>
    <property type="project" value="UniProtKB-KW"/>
</dbReference>
<dbReference type="InterPro" id="IPR026506">
    <property type="entry name" value="GDPGP"/>
</dbReference>
<evidence type="ECO:0000259" key="6">
    <source>
        <dbReference type="Pfam" id="PF26216"/>
    </source>
</evidence>
<dbReference type="SUPFAM" id="SSF54197">
    <property type="entry name" value="HIT-like"/>
    <property type="match status" value="1"/>
</dbReference>
<feature type="domain" description="GDPGP1-like C-terminal" evidence="6">
    <location>
        <begin position="197"/>
        <end position="329"/>
    </location>
</feature>
<gene>
    <name evidence="7" type="ORF">MNBD_IGNAVI01-1136</name>
</gene>
<evidence type="ECO:0000256" key="2">
    <source>
        <dbReference type="ARBA" id="ARBA00003049"/>
    </source>
</evidence>
<evidence type="ECO:0000256" key="3">
    <source>
        <dbReference type="ARBA" id="ARBA00012507"/>
    </source>
</evidence>
<dbReference type="PANTHER" id="PTHR20884">
    <property type="entry name" value="GDP-D-GLUCOSE PHOSPHORYLASE 1"/>
    <property type="match status" value="1"/>
</dbReference>
<dbReference type="GO" id="GO:0000166">
    <property type="term" value="F:nucleotide binding"/>
    <property type="evidence" value="ECO:0007669"/>
    <property type="project" value="UniProtKB-KW"/>
</dbReference>
<dbReference type="InterPro" id="IPR046320">
    <property type="entry name" value="DUF4922"/>
</dbReference>
<dbReference type="EC" id="2.7.7.78" evidence="3"/>
<dbReference type="Pfam" id="PF26216">
    <property type="entry name" value="GDPGP1_C"/>
    <property type="match status" value="1"/>
</dbReference>
<organism evidence="7">
    <name type="scientific">hydrothermal vent metagenome</name>
    <dbReference type="NCBI Taxonomy" id="652676"/>
    <lineage>
        <taxon>unclassified sequences</taxon>
        <taxon>metagenomes</taxon>
        <taxon>ecological metagenomes</taxon>
    </lineage>
</organism>
<accession>A0A3B1C8D5</accession>
<evidence type="ECO:0000256" key="1">
    <source>
        <dbReference type="ARBA" id="ARBA00000063"/>
    </source>
</evidence>
<evidence type="ECO:0000313" key="7">
    <source>
        <dbReference type="EMBL" id="VAX20148.1"/>
    </source>
</evidence>
<comment type="catalytic activity">
    <reaction evidence="1">
        <text>GDP-alpha-D-glucose + phosphate = alpha-D-glucose 1-phosphate + GDP + H(+)</text>
        <dbReference type="Rhea" id="RHEA:30387"/>
        <dbReference type="ChEBI" id="CHEBI:15378"/>
        <dbReference type="ChEBI" id="CHEBI:43474"/>
        <dbReference type="ChEBI" id="CHEBI:58189"/>
        <dbReference type="ChEBI" id="CHEBI:58601"/>
        <dbReference type="ChEBI" id="CHEBI:62230"/>
        <dbReference type="EC" id="2.7.7.78"/>
    </reaction>
</comment>
<reference evidence="7" key="1">
    <citation type="submission" date="2018-06" db="EMBL/GenBank/DDBJ databases">
        <authorList>
            <person name="Zhirakovskaya E."/>
        </authorList>
    </citation>
    <scope>NUCLEOTIDE SEQUENCE</scope>
</reference>
<dbReference type="GO" id="GO:0006006">
    <property type="term" value="P:glucose metabolic process"/>
    <property type="evidence" value="ECO:0007669"/>
    <property type="project" value="TreeGrafter"/>
</dbReference>
<sequence length="336" mass="38379">MDESKIIEEKLLSGYLSGNTYADKAKALIAQQKDSWNLVRNNYSDLEKIEKKVFEFDNFKIVVQFNPGRIVSSSAKVDSKSINDRPCFLCMDNLPSEQKGILYNNEYLILVNPFPIFEEHFTIPTLKHQPQQIANSFHNMLNLAEDLGKYYTVFYNGPKCGASAPDHLHFQACTKSVMPIENELKNLLSVKGNMLYENNEIAVYGISNYLRNFFMIECNDKQKAVLQFEILLKIIKSETGVSDEPMMNIIVLFNGKWKVLVFSRAKHRPSQYFLEGENRILISPAAVDFGGQLITPREEDFNNITKDDIVDIFSQTTLSDDLFNRICKKFSASSSG</sequence>
<dbReference type="Pfam" id="PF16269">
    <property type="entry name" value="DUF4922"/>
    <property type="match status" value="1"/>
</dbReference>
<evidence type="ECO:0000256" key="4">
    <source>
        <dbReference type="ARBA" id="ARBA00018857"/>
    </source>
</evidence>
<dbReference type="GO" id="GO:0016787">
    <property type="term" value="F:hydrolase activity"/>
    <property type="evidence" value="ECO:0007669"/>
    <property type="project" value="UniProtKB-KW"/>
</dbReference>
<keyword evidence="7" id="KW-0808">Transferase</keyword>
<dbReference type="PANTHER" id="PTHR20884:SF8">
    <property type="entry name" value="GDP-D-GLUCOSE PHOSPHORYLASE 1"/>
    <property type="match status" value="1"/>
</dbReference>
<evidence type="ECO:0000259" key="5">
    <source>
        <dbReference type="Pfam" id="PF16269"/>
    </source>
</evidence>
<dbReference type="GO" id="GO:0005737">
    <property type="term" value="C:cytoplasm"/>
    <property type="evidence" value="ECO:0007669"/>
    <property type="project" value="UniProtKB-SubCell"/>
</dbReference>
<comment type="function">
    <text evidence="2">Specific and highly efficient GDP-D-glucose phosphorylase regulating the levels of GDP-D-glucose in cells.</text>
</comment>
<dbReference type="GO" id="GO:0080048">
    <property type="term" value="F:GDP-D-glucose phosphorylase activity"/>
    <property type="evidence" value="ECO:0007669"/>
    <property type="project" value="InterPro"/>
</dbReference>